<feature type="region of interest" description="Disordered" evidence="6">
    <location>
        <begin position="747"/>
        <end position="783"/>
    </location>
</feature>
<evidence type="ECO:0000256" key="4">
    <source>
        <dbReference type="ARBA" id="ARBA00022989"/>
    </source>
</evidence>
<sequence>MFRSGATVRALISWWQSRGNLITLAALFLLIPVISRHSLGWGTPLGYLSDLALGSLLVLLLHNRRLLVALPVMLIWALSVIGTAELVSAVGRMPAPEDLHFLADPTFVANSTEGGGLNHLHLALAIGAGILLCALLWRRREKPLSRYAYALPALLLAGHFGVQYYMPSDAEMWKQFNLPHQLVSRAITSSEIAYQDWRDGDRPDLKPDVTGLTQHDLNGTPLLSGPGQARNVLIIAMEGIPGAYVATNRAALSSSYEESMMPKLSTWAERAMTTPDYVVHSHQTIRGLYAMLCGDYSKLDNGTPKGVELLGNPTRGAECLPGQMHQHGFSTHFLQGAGLRFMAKDKVMPAMGFDKTLGRDWFKKKPYLEFAWGMDDKAFFEGALDYVGQLRQRKQPWMLTLLTVGTHQPYSATPEYLAKYPTPRQAAIAYLDDAVDAFLKGLEEKGVLKDTLVIVTSDESHGIDNVRLASAWGLNLVLAPEQAALPPVKAGVYGHVDLESSILDYFGFKAPQDIAGRSLFREYSTGREMVSFTNGMQRYHDGKGTFTECDFQQVCRRYKSEGFIADSAKFDGRFSGRDARLMTARADILDQSVVNAQSTREYQFATRERIRLKPQITNEYTDNLIGAQYLEFPANTRTTVSLKIRAVQMDNNGARIQLKTRSFEQPVPIPMPDFPRVLRNQPLAVTFSFDNEQARKAFSFHLLAEGKGVIEITDFHVITQPRKSAIDASELGKQTLADGNVLPIPRLSGHPNLMASQPAESQDDSVPADTIEEPAPQLRQMMQ</sequence>
<evidence type="ECO:0000313" key="9">
    <source>
        <dbReference type="EMBL" id="WAI49284.1"/>
    </source>
</evidence>
<feature type="transmembrane region" description="Helical" evidence="7">
    <location>
        <begin position="21"/>
        <end position="39"/>
    </location>
</feature>
<dbReference type="PANTHER" id="PTHR47371:SF3">
    <property type="entry name" value="PHOSPHOGLYCEROL TRANSFERASE I"/>
    <property type="match status" value="1"/>
</dbReference>
<feature type="transmembrane region" description="Helical" evidence="7">
    <location>
        <begin position="68"/>
        <end position="90"/>
    </location>
</feature>
<evidence type="ECO:0000313" key="10">
    <source>
        <dbReference type="Proteomes" id="UP001163624"/>
    </source>
</evidence>
<dbReference type="SUPFAM" id="SSF53649">
    <property type="entry name" value="Alkaline phosphatase-like"/>
    <property type="match status" value="1"/>
</dbReference>
<name>A0ABY6ZZI6_9PSED</name>
<comment type="subcellular location">
    <subcellularLocation>
        <location evidence="1">Cell membrane</location>
        <topology evidence="1">Multi-pass membrane protein</topology>
    </subcellularLocation>
</comment>
<dbReference type="Gene3D" id="3.40.720.10">
    <property type="entry name" value="Alkaline Phosphatase, subunit A"/>
    <property type="match status" value="1"/>
</dbReference>
<keyword evidence="3 7" id="KW-0812">Transmembrane</keyword>
<feature type="transmembrane region" description="Helical" evidence="7">
    <location>
        <begin position="149"/>
        <end position="166"/>
    </location>
</feature>
<keyword evidence="10" id="KW-1185">Reference proteome</keyword>
<dbReference type="InterPro" id="IPR050448">
    <property type="entry name" value="OpgB/LTA_synthase_biosynth"/>
</dbReference>
<evidence type="ECO:0000256" key="7">
    <source>
        <dbReference type="SAM" id="Phobius"/>
    </source>
</evidence>
<reference evidence="9" key="1">
    <citation type="submission" date="2022-11" db="EMBL/GenBank/DDBJ databases">
        <title>Pseudomonas triclosanedens sp. nov., a triclosan degrader isolated from activated sludge.</title>
        <authorList>
            <person name="Yin Y."/>
            <person name="Lu Z."/>
        </authorList>
    </citation>
    <scope>NUCLEOTIDE SEQUENCE</scope>
    <source>
        <strain evidence="9">ZM23</strain>
    </source>
</reference>
<accession>A0ABY6ZZI6</accession>
<feature type="transmembrane region" description="Helical" evidence="7">
    <location>
        <begin position="45"/>
        <end position="61"/>
    </location>
</feature>
<evidence type="ECO:0000259" key="8">
    <source>
        <dbReference type="Pfam" id="PF00884"/>
    </source>
</evidence>
<dbReference type="InterPro" id="IPR000917">
    <property type="entry name" value="Sulfatase_N"/>
</dbReference>
<dbReference type="EMBL" id="CP113432">
    <property type="protein sequence ID" value="WAI49284.1"/>
    <property type="molecule type" value="Genomic_DNA"/>
</dbReference>
<keyword evidence="4 7" id="KW-1133">Transmembrane helix</keyword>
<evidence type="ECO:0000256" key="6">
    <source>
        <dbReference type="SAM" id="MobiDB-lite"/>
    </source>
</evidence>
<feature type="transmembrane region" description="Helical" evidence="7">
    <location>
        <begin position="120"/>
        <end position="137"/>
    </location>
</feature>
<dbReference type="CDD" id="cd16015">
    <property type="entry name" value="LTA_synthase"/>
    <property type="match status" value="1"/>
</dbReference>
<evidence type="ECO:0000256" key="1">
    <source>
        <dbReference type="ARBA" id="ARBA00004651"/>
    </source>
</evidence>
<dbReference type="PANTHER" id="PTHR47371">
    <property type="entry name" value="LIPOTEICHOIC ACID SYNTHASE"/>
    <property type="match status" value="1"/>
</dbReference>
<proteinExistence type="predicted"/>
<dbReference type="Pfam" id="PF00884">
    <property type="entry name" value="Sulfatase"/>
    <property type="match status" value="1"/>
</dbReference>
<dbReference type="RefSeq" id="WP_254476794.1">
    <property type="nucleotide sequence ID" value="NZ_CP113432.1"/>
</dbReference>
<keyword evidence="5 7" id="KW-0472">Membrane</keyword>
<evidence type="ECO:0000256" key="5">
    <source>
        <dbReference type="ARBA" id="ARBA00023136"/>
    </source>
</evidence>
<evidence type="ECO:0000256" key="2">
    <source>
        <dbReference type="ARBA" id="ARBA00022475"/>
    </source>
</evidence>
<organism evidence="9 10">
    <name type="scientific">Pseudomonas triclosanedens</name>
    <dbReference type="NCBI Taxonomy" id="2961893"/>
    <lineage>
        <taxon>Bacteria</taxon>
        <taxon>Pseudomonadati</taxon>
        <taxon>Pseudomonadota</taxon>
        <taxon>Gammaproteobacteria</taxon>
        <taxon>Pseudomonadales</taxon>
        <taxon>Pseudomonadaceae</taxon>
        <taxon>Pseudomonas</taxon>
    </lineage>
</organism>
<protein>
    <submittedName>
        <fullName evidence="9">LTA synthase family protein</fullName>
    </submittedName>
</protein>
<feature type="domain" description="Sulfatase N-terminal" evidence="8">
    <location>
        <begin position="230"/>
        <end position="507"/>
    </location>
</feature>
<dbReference type="Proteomes" id="UP001163624">
    <property type="component" value="Chromosome"/>
</dbReference>
<dbReference type="InterPro" id="IPR017850">
    <property type="entry name" value="Alkaline_phosphatase_core_sf"/>
</dbReference>
<gene>
    <name evidence="9" type="ORF">OU419_26675</name>
</gene>
<keyword evidence="2" id="KW-1003">Cell membrane</keyword>
<evidence type="ECO:0000256" key="3">
    <source>
        <dbReference type="ARBA" id="ARBA00022692"/>
    </source>
</evidence>